<dbReference type="EMBL" id="LUEZ02000106">
    <property type="protein sequence ID" value="RDB18219.1"/>
    <property type="molecule type" value="Genomic_DNA"/>
</dbReference>
<feature type="transmembrane region" description="Helical" evidence="2">
    <location>
        <begin position="221"/>
        <end position="244"/>
    </location>
</feature>
<proteinExistence type="predicted"/>
<feature type="region of interest" description="Disordered" evidence="1">
    <location>
        <begin position="389"/>
        <end position="419"/>
    </location>
</feature>
<keyword evidence="2" id="KW-0812">Transmembrane</keyword>
<reference evidence="4" key="1">
    <citation type="submission" date="2018-04" db="EMBL/GenBank/DDBJ databases">
        <title>Whole genome sequencing of Hypsizygus marmoreus.</title>
        <authorList>
            <person name="Choi I.-G."/>
            <person name="Min B."/>
            <person name="Kim J.-G."/>
            <person name="Kim S."/>
            <person name="Oh Y.-L."/>
            <person name="Kong W.-S."/>
            <person name="Park H."/>
            <person name="Jeong J."/>
            <person name="Song E.-S."/>
        </authorList>
    </citation>
    <scope>NUCLEOTIDE SEQUENCE [LARGE SCALE GENOMIC DNA]</scope>
    <source>
        <strain evidence="4">51987-8</strain>
    </source>
</reference>
<dbReference type="InterPro" id="IPR045339">
    <property type="entry name" value="DUF6534"/>
</dbReference>
<keyword evidence="5" id="KW-1185">Reference proteome</keyword>
<protein>
    <recommendedName>
        <fullName evidence="3">DUF6534 domain-containing protein</fullName>
    </recommendedName>
</protein>
<gene>
    <name evidence="4" type="ORF">Hypma_000582</name>
</gene>
<evidence type="ECO:0000256" key="1">
    <source>
        <dbReference type="SAM" id="MobiDB-lite"/>
    </source>
</evidence>
<evidence type="ECO:0000313" key="4">
    <source>
        <dbReference type="EMBL" id="RDB18219.1"/>
    </source>
</evidence>
<evidence type="ECO:0000256" key="2">
    <source>
        <dbReference type="SAM" id="Phobius"/>
    </source>
</evidence>
<dbReference type="PANTHER" id="PTHR40465">
    <property type="entry name" value="CHROMOSOME 1, WHOLE GENOME SHOTGUN SEQUENCE"/>
    <property type="match status" value="1"/>
</dbReference>
<comment type="caution">
    <text evidence="4">The sequence shown here is derived from an EMBL/GenBank/DDBJ whole genome shotgun (WGS) entry which is preliminary data.</text>
</comment>
<feature type="compositionally biased region" description="Polar residues" evidence="1">
    <location>
        <begin position="401"/>
        <end position="419"/>
    </location>
</feature>
<dbReference type="OrthoDB" id="2681808at2759"/>
<dbReference type="Pfam" id="PF20152">
    <property type="entry name" value="DUF6534"/>
    <property type="match status" value="1"/>
</dbReference>
<name>A0A369J821_HYPMA</name>
<dbReference type="Proteomes" id="UP000076154">
    <property type="component" value="Unassembled WGS sequence"/>
</dbReference>
<dbReference type="PANTHER" id="PTHR40465:SF1">
    <property type="entry name" value="DUF6534 DOMAIN-CONTAINING PROTEIN"/>
    <property type="match status" value="1"/>
</dbReference>
<feature type="transmembrane region" description="Helical" evidence="2">
    <location>
        <begin position="182"/>
        <end position="206"/>
    </location>
</feature>
<evidence type="ECO:0000313" key="5">
    <source>
        <dbReference type="Proteomes" id="UP000076154"/>
    </source>
</evidence>
<feature type="transmembrane region" description="Helical" evidence="2">
    <location>
        <begin position="265"/>
        <end position="287"/>
    </location>
</feature>
<dbReference type="InParanoid" id="A0A369J821"/>
<evidence type="ECO:0000259" key="3">
    <source>
        <dbReference type="Pfam" id="PF20152"/>
    </source>
</evidence>
<feature type="transmembrane region" description="Helical" evidence="2">
    <location>
        <begin position="107"/>
        <end position="127"/>
    </location>
</feature>
<accession>A0A369J821</accession>
<feature type="transmembrane region" description="Helical" evidence="2">
    <location>
        <begin position="147"/>
        <end position="170"/>
    </location>
</feature>
<keyword evidence="2" id="KW-0472">Membrane</keyword>
<feature type="domain" description="DUF6534" evidence="3">
    <location>
        <begin position="228"/>
        <end position="316"/>
    </location>
</feature>
<organism evidence="4 5">
    <name type="scientific">Hypsizygus marmoreus</name>
    <name type="common">White beech mushroom</name>
    <name type="synonym">Agaricus marmoreus</name>
    <dbReference type="NCBI Taxonomy" id="39966"/>
    <lineage>
        <taxon>Eukaryota</taxon>
        <taxon>Fungi</taxon>
        <taxon>Dikarya</taxon>
        <taxon>Basidiomycota</taxon>
        <taxon>Agaricomycotina</taxon>
        <taxon>Agaricomycetes</taxon>
        <taxon>Agaricomycetidae</taxon>
        <taxon>Agaricales</taxon>
        <taxon>Tricholomatineae</taxon>
        <taxon>Lyophyllaceae</taxon>
        <taxon>Hypsizygus</taxon>
    </lineage>
</organism>
<sequence>MRLGSLSSLPHYTPSTLRFAPLFSQVAGEASTADLFPHLSSHILGNSSQCCKTYTPFRILLYRNIALLNGPLLLGNLFGYGLFGILVTQIFIYHHQYPGDPIWLKSMVWGLLLVDVIITVLGTVGIWNSLAAGWGDLAVLVPLDWPYVGLPFLSGLVSSTVHLFFSWRIWMLRRSLTLRWAIILPSIIMTISLLQWAMASFCGIYGQQLGIPRIGELTPFVMVWLGGSSCCDLLITVSMVTILFQEGARSAFKATTSITGKLIRLTIETGMATAAGALAELILFAVFPNNNMHFLPFLFLSKLYSNTLLATLNSRSLISDSRTGQEIRPPLWDTGSSSGHVQVKPNERYSDIELNNATKSSPFWDNQPPAGVHITTVIERREDFEMVSSWATPDQPVAKDSYTSGKALQSNRGPQSGVF</sequence>
<keyword evidence="2" id="KW-1133">Transmembrane helix</keyword>
<dbReference type="AlphaFoldDB" id="A0A369J821"/>